<dbReference type="Proteomes" id="UP000596742">
    <property type="component" value="Unassembled WGS sequence"/>
</dbReference>
<name>A0A8B6CPL6_MYTGA</name>
<dbReference type="EMBL" id="UYJE01002069">
    <property type="protein sequence ID" value="VDI07528.1"/>
    <property type="molecule type" value="Genomic_DNA"/>
</dbReference>
<proteinExistence type="predicted"/>
<dbReference type="OrthoDB" id="6781267at2759"/>
<comment type="caution">
    <text evidence="1">The sequence shown here is derived from an EMBL/GenBank/DDBJ whole genome shotgun (WGS) entry which is preliminary data.</text>
</comment>
<organism evidence="1 2">
    <name type="scientific">Mytilus galloprovincialis</name>
    <name type="common">Mediterranean mussel</name>
    <dbReference type="NCBI Taxonomy" id="29158"/>
    <lineage>
        <taxon>Eukaryota</taxon>
        <taxon>Metazoa</taxon>
        <taxon>Spiralia</taxon>
        <taxon>Lophotrochozoa</taxon>
        <taxon>Mollusca</taxon>
        <taxon>Bivalvia</taxon>
        <taxon>Autobranchia</taxon>
        <taxon>Pteriomorphia</taxon>
        <taxon>Mytilida</taxon>
        <taxon>Mytiloidea</taxon>
        <taxon>Mytilidae</taxon>
        <taxon>Mytilinae</taxon>
        <taxon>Mytilus</taxon>
    </lineage>
</organism>
<keyword evidence="2" id="KW-1185">Reference proteome</keyword>
<gene>
    <name evidence="1" type="ORF">MGAL_10B075893</name>
</gene>
<dbReference type="AlphaFoldDB" id="A0A8B6CPL6"/>
<protein>
    <submittedName>
        <fullName evidence="1">Uncharacterized protein</fullName>
    </submittedName>
</protein>
<sequence length="148" mass="16981">MQNECSSKEICVRCGGAHTTPNCDKPPKCINCNGEHPASNKDCPKRIENIKIITKVAKEKCSYKEARTEVKHEIKKQDIVHRPKTKSPLPKEHKEIEDLLVFIALLLKKLPAIKEENAQFIYITDLVKKVFGFEIQPQNLTKRFTELI</sequence>
<evidence type="ECO:0000313" key="1">
    <source>
        <dbReference type="EMBL" id="VDI07528.1"/>
    </source>
</evidence>
<accession>A0A8B6CPL6</accession>
<reference evidence="1" key="1">
    <citation type="submission" date="2018-11" db="EMBL/GenBank/DDBJ databases">
        <authorList>
            <person name="Alioto T."/>
            <person name="Alioto T."/>
        </authorList>
    </citation>
    <scope>NUCLEOTIDE SEQUENCE</scope>
</reference>
<evidence type="ECO:0000313" key="2">
    <source>
        <dbReference type="Proteomes" id="UP000596742"/>
    </source>
</evidence>